<keyword evidence="3" id="KW-1185">Reference proteome</keyword>
<dbReference type="Proteomes" id="UP001462640">
    <property type="component" value="Unassembled WGS sequence"/>
</dbReference>
<evidence type="ECO:0000256" key="1">
    <source>
        <dbReference type="SAM" id="Phobius"/>
    </source>
</evidence>
<keyword evidence="1" id="KW-0472">Membrane</keyword>
<evidence type="ECO:0000313" key="2">
    <source>
        <dbReference type="EMBL" id="MEO3712160.1"/>
    </source>
</evidence>
<sequence>MKRLSIASLLLAALILPEALFLGLWLRCHAGIAAAALAGIAAGWALNVGWALASEHGAPAQEAGNTVSIALRFGWACPAVLVLLAWLAARLLA</sequence>
<keyword evidence="1" id="KW-0812">Transmembrane</keyword>
<dbReference type="RefSeq" id="WP_347606938.1">
    <property type="nucleotide sequence ID" value="NZ_JBDPZC010000001.1"/>
</dbReference>
<reference evidence="2 3" key="1">
    <citation type="submission" date="2024-05" db="EMBL/GenBank/DDBJ databases">
        <title>Roseateles sp. 2.12 16S ribosomal RNA gene Genome sequencing and assembly.</title>
        <authorList>
            <person name="Woo H."/>
        </authorList>
    </citation>
    <scope>NUCLEOTIDE SEQUENCE [LARGE SCALE GENOMIC DNA]</scope>
    <source>
        <strain evidence="2 3">2.12</strain>
    </source>
</reference>
<accession>A0ABV0GAU1</accession>
<keyword evidence="1" id="KW-1133">Transmembrane helix</keyword>
<gene>
    <name evidence="2" type="ORF">ABDJ40_05180</name>
</gene>
<name>A0ABV0GAU1_9BURK</name>
<proteinExistence type="predicted"/>
<feature type="transmembrane region" description="Helical" evidence="1">
    <location>
        <begin position="31"/>
        <end position="53"/>
    </location>
</feature>
<comment type="caution">
    <text evidence="2">The sequence shown here is derived from an EMBL/GenBank/DDBJ whole genome shotgun (WGS) entry which is preliminary data.</text>
</comment>
<dbReference type="EMBL" id="JBDPZC010000001">
    <property type="protein sequence ID" value="MEO3712160.1"/>
    <property type="molecule type" value="Genomic_DNA"/>
</dbReference>
<organism evidence="2 3">
    <name type="scientific">Roseateles flavus</name>
    <dbReference type="NCBI Taxonomy" id="3149041"/>
    <lineage>
        <taxon>Bacteria</taxon>
        <taxon>Pseudomonadati</taxon>
        <taxon>Pseudomonadota</taxon>
        <taxon>Betaproteobacteria</taxon>
        <taxon>Burkholderiales</taxon>
        <taxon>Sphaerotilaceae</taxon>
        <taxon>Roseateles</taxon>
    </lineage>
</organism>
<feature type="transmembrane region" description="Helical" evidence="1">
    <location>
        <begin position="73"/>
        <end position="92"/>
    </location>
</feature>
<evidence type="ECO:0000313" key="3">
    <source>
        <dbReference type="Proteomes" id="UP001462640"/>
    </source>
</evidence>
<protein>
    <submittedName>
        <fullName evidence="2">Uncharacterized protein</fullName>
    </submittedName>
</protein>